<proteinExistence type="predicted"/>
<organism evidence="1 2">
    <name type="scientific">Aplysia californica</name>
    <name type="common">California sea hare</name>
    <dbReference type="NCBI Taxonomy" id="6500"/>
    <lineage>
        <taxon>Eukaryota</taxon>
        <taxon>Metazoa</taxon>
        <taxon>Spiralia</taxon>
        <taxon>Lophotrochozoa</taxon>
        <taxon>Mollusca</taxon>
        <taxon>Gastropoda</taxon>
        <taxon>Heterobranchia</taxon>
        <taxon>Euthyneura</taxon>
        <taxon>Tectipleura</taxon>
        <taxon>Aplysiida</taxon>
        <taxon>Aplysioidea</taxon>
        <taxon>Aplysiidae</taxon>
        <taxon>Aplysia</taxon>
    </lineage>
</organism>
<name>A0ABM0K9B4_APLCA</name>
<dbReference type="Proteomes" id="UP000694888">
    <property type="component" value="Unplaced"/>
</dbReference>
<reference evidence="2" key="1">
    <citation type="submission" date="2025-08" db="UniProtKB">
        <authorList>
            <consortium name="RefSeq"/>
        </authorList>
    </citation>
    <scope>IDENTIFICATION</scope>
</reference>
<protein>
    <submittedName>
        <fullName evidence="2">Uncharacterized protein LOC101849338</fullName>
    </submittedName>
</protein>
<keyword evidence="1" id="KW-1185">Reference proteome</keyword>
<evidence type="ECO:0000313" key="1">
    <source>
        <dbReference type="Proteomes" id="UP000694888"/>
    </source>
</evidence>
<gene>
    <name evidence="2" type="primary">LOC101849338</name>
</gene>
<evidence type="ECO:0000313" key="2">
    <source>
        <dbReference type="RefSeq" id="XP_005111956.1"/>
    </source>
</evidence>
<sequence>MTGYPDHGICFEANNMYFKSPGVKVSLWTTKDGPDVVFDRYHYKNFTEWCTDMRVVTLEVTVPDYVTDQNAEFRFSFSVKNKTKTDIAKIYNMDSYKECNLHHELQSGEAMLITGQRYPATQDLPQECWLTISTASGDEYEQVCLTLTYLVDQNCVSTLNVSGFQERWWDPVKSIGCHDDLPKESITTGEMCSKDKNLTFLLTRQSSDETGMTFKASIHSKWHTHGHVHVQSQKQDRV</sequence>
<dbReference type="GeneID" id="101849338"/>
<dbReference type="RefSeq" id="XP_005111956.1">
    <property type="nucleotide sequence ID" value="XM_005111899.1"/>
</dbReference>
<accession>A0ABM0K9B4</accession>